<dbReference type="PANTHER" id="PTHR46847">
    <property type="entry name" value="D-ALLOSE-BINDING PERIPLASMIC PROTEIN-RELATED"/>
    <property type="match status" value="1"/>
</dbReference>
<evidence type="ECO:0000259" key="4">
    <source>
        <dbReference type="Pfam" id="PF13407"/>
    </source>
</evidence>
<reference evidence="5" key="2">
    <citation type="submission" date="2021-09" db="EMBL/GenBank/DDBJ databases">
        <authorList>
            <person name="Gilroy R."/>
        </authorList>
    </citation>
    <scope>NUCLEOTIDE SEQUENCE</scope>
    <source>
        <strain evidence="5">7318</strain>
    </source>
</reference>
<evidence type="ECO:0000256" key="3">
    <source>
        <dbReference type="ARBA" id="ARBA00022729"/>
    </source>
</evidence>
<dbReference type="AlphaFoldDB" id="A0A921HPH2"/>
<sequence>MMLALCAGCGGGEESASSGDSGSKDGKQITIGYSQLGAESEWRTAQTESIKQAAKDAGINLQFSDAQQKQENQIKAIRSFIAQGVDLIAFTPIVETGWDTVLKEAKDAGIPVVIVDRDAKVSDDLYVAKIGTDSVAEGRKAFEWVDQYMKEQNKTPRGGGDQYQIAVLEGTVGASVSLGRSKGFNEAMQAAEDGSKYTIAMSQTGEFTRQKGQEVMESFLKSGGRDTIDILFSQNDDMALGAIQAIEAAGLQPGKDIVIVSVDGVKGAFQAMIDGKSNCTVECNPLQGPLLMETAKKILNGEQVDKMVYMDEGVFPAEVAEKTLPERKY</sequence>
<evidence type="ECO:0000313" key="5">
    <source>
        <dbReference type="EMBL" id="HJF84506.1"/>
    </source>
</evidence>
<organism evidence="5 6">
    <name type="scientific">Megamonas hypermegale</name>
    <dbReference type="NCBI Taxonomy" id="158847"/>
    <lineage>
        <taxon>Bacteria</taxon>
        <taxon>Bacillati</taxon>
        <taxon>Bacillota</taxon>
        <taxon>Negativicutes</taxon>
        <taxon>Selenomonadales</taxon>
        <taxon>Selenomonadaceae</taxon>
        <taxon>Megamonas</taxon>
    </lineage>
</organism>
<dbReference type="GO" id="GO:0030313">
    <property type="term" value="C:cell envelope"/>
    <property type="evidence" value="ECO:0007669"/>
    <property type="project" value="UniProtKB-SubCell"/>
</dbReference>
<reference evidence="5" key="1">
    <citation type="journal article" date="2021" name="PeerJ">
        <title>Extensive microbial diversity within the chicken gut microbiome revealed by metagenomics and culture.</title>
        <authorList>
            <person name="Gilroy R."/>
            <person name="Ravi A."/>
            <person name="Getino M."/>
            <person name="Pursley I."/>
            <person name="Horton D.L."/>
            <person name="Alikhan N.F."/>
            <person name="Baker D."/>
            <person name="Gharbi K."/>
            <person name="Hall N."/>
            <person name="Watson M."/>
            <person name="Adriaenssens E.M."/>
            <person name="Foster-Nyarko E."/>
            <person name="Jarju S."/>
            <person name="Secka A."/>
            <person name="Antonio M."/>
            <person name="Oren A."/>
            <person name="Chaudhuri R.R."/>
            <person name="La Ragione R."/>
            <person name="Hildebrand F."/>
            <person name="Pallen M.J."/>
        </authorList>
    </citation>
    <scope>NUCLEOTIDE SEQUENCE</scope>
    <source>
        <strain evidence="5">7318</strain>
    </source>
</reference>
<feature type="domain" description="Periplasmic binding protein" evidence="4">
    <location>
        <begin position="32"/>
        <end position="303"/>
    </location>
</feature>
<keyword evidence="3" id="KW-0732">Signal</keyword>
<evidence type="ECO:0000256" key="1">
    <source>
        <dbReference type="ARBA" id="ARBA00004196"/>
    </source>
</evidence>
<dbReference type="Gene3D" id="3.40.50.2300">
    <property type="match status" value="2"/>
</dbReference>
<dbReference type="EMBL" id="DYVR01000066">
    <property type="protein sequence ID" value="HJF84506.1"/>
    <property type="molecule type" value="Genomic_DNA"/>
</dbReference>
<dbReference type="GO" id="GO:0030246">
    <property type="term" value="F:carbohydrate binding"/>
    <property type="evidence" value="ECO:0007669"/>
    <property type="project" value="UniProtKB-ARBA"/>
</dbReference>
<dbReference type="SUPFAM" id="SSF53822">
    <property type="entry name" value="Periplasmic binding protein-like I"/>
    <property type="match status" value="1"/>
</dbReference>
<comment type="similarity">
    <text evidence="2">Belongs to the bacterial solute-binding protein 2 family.</text>
</comment>
<name>A0A921HPH2_9FIRM</name>
<dbReference type="InterPro" id="IPR028082">
    <property type="entry name" value="Peripla_BP_I"/>
</dbReference>
<dbReference type="InterPro" id="IPR025997">
    <property type="entry name" value="SBP_2_dom"/>
</dbReference>
<dbReference type="CDD" id="cd06309">
    <property type="entry name" value="PBP1_galactofuranose_YtfQ-like"/>
    <property type="match status" value="1"/>
</dbReference>
<gene>
    <name evidence="5" type="ORF">K8V65_02430</name>
</gene>
<evidence type="ECO:0000256" key="2">
    <source>
        <dbReference type="ARBA" id="ARBA00007639"/>
    </source>
</evidence>
<evidence type="ECO:0000313" key="6">
    <source>
        <dbReference type="Proteomes" id="UP000780768"/>
    </source>
</evidence>
<proteinExistence type="inferred from homology"/>
<comment type="caution">
    <text evidence="5">The sequence shown here is derived from an EMBL/GenBank/DDBJ whole genome shotgun (WGS) entry which is preliminary data.</text>
</comment>
<accession>A0A921HPH2</accession>
<dbReference type="Proteomes" id="UP000780768">
    <property type="component" value="Unassembled WGS sequence"/>
</dbReference>
<protein>
    <submittedName>
        <fullName evidence="5">ABC transporter substrate-binding protein</fullName>
    </submittedName>
</protein>
<dbReference type="PANTHER" id="PTHR46847:SF3">
    <property type="entry name" value="GALACTOFURANOSE-BINDING PROTEIN YTFQ"/>
    <property type="match status" value="1"/>
</dbReference>
<comment type="subcellular location">
    <subcellularLocation>
        <location evidence="1">Cell envelope</location>
    </subcellularLocation>
</comment>
<dbReference type="Pfam" id="PF13407">
    <property type="entry name" value="Peripla_BP_4"/>
    <property type="match status" value="1"/>
</dbReference>